<proteinExistence type="predicted"/>
<comment type="caution">
    <text evidence="1">The sequence shown here is derived from an EMBL/GenBank/DDBJ whole genome shotgun (WGS) entry which is preliminary data.</text>
</comment>
<dbReference type="EMBL" id="JAHQIW010005275">
    <property type="protein sequence ID" value="KAJ1365442.1"/>
    <property type="molecule type" value="Genomic_DNA"/>
</dbReference>
<gene>
    <name evidence="1" type="ORF">KIN20_025743</name>
</gene>
<keyword evidence="2" id="KW-1185">Reference proteome</keyword>
<evidence type="ECO:0000313" key="2">
    <source>
        <dbReference type="Proteomes" id="UP001196413"/>
    </source>
</evidence>
<accession>A0AAD5QXD4</accession>
<evidence type="ECO:0000313" key="1">
    <source>
        <dbReference type="EMBL" id="KAJ1365442.1"/>
    </source>
</evidence>
<protein>
    <submittedName>
        <fullName evidence="1">Uncharacterized protein</fullName>
    </submittedName>
</protein>
<dbReference type="AlphaFoldDB" id="A0AAD5QXD4"/>
<name>A0AAD5QXD4_PARTN</name>
<sequence>MSTMCFSSENSQICKDVAEEAPQQQIYCSIQRTSNSTQSDDMSFPLRLSALCASDGVQLQSEFAG</sequence>
<dbReference type="Proteomes" id="UP001196413">
    <property type="component" value="Unassembled WGS sequence"/>
</dbReference>
<organism evidence="1 2">
    <name type="scientific">Parelaphostrongylus tenuis</name>
    <name type="common">Meningeal worm</name>
    <dbReference type="NCBI Taxonomy" id="148309"/>
    <lineage>
        <taxon>Eukaryota</taxon>
        <taxon>Metazoa</taxon>
        <taxon>Ecdysozoa</taxon>
        <taxon>Nematoda</taxon>
        <taxon>Chromadorea</taxon>
        <taxon>Rhabditida</taxon>
        <taxon>Rhabditina</taxon>
        <taxon>Rhabditomorpha</taxon>
        <taxon>Strongyloidea</taxon>
        <taxon>Metastrongylidae</taxon>
        <taxon>Parelaphostrongylus</taxon>
    </lineage>
</organism>
<reference evidence="1" key="1">
    <citation type="submission" date="2021-06" db="EMBL/GenBank/DDBJ databases">
        <title>Parelaphostrongylus tenuis whole genome reference sequence.</title>
        <authorList>
            <person name="Garwood T.J."/>
            <person name="Larsen P.A."/>
            <person name="Fountain-Jones N.M."/>
            <person name="Garbe J.R."/>
            <person name="Macchietto M.G."/>
            <person name="Kania S.A."/>
            <person name="Gerhold R.W."/>
            <person name="Richards J.E."/>
            <person name="Wolf T.M."/>
        </authorList>
    </citation>
    <scope>NUCLEOTIDE SEQUENCE</scope>
    <source>
        <strain evidence="1">MNPRO001-30</strain>
        <tissue evidence="1">Meninges</tissue>
    </source>
</reference>